<feature type="transmembrane region" description="Helical" evidence="1">
    <location>
        <begin position="174"/>
        <end position="195"/>
    </location>
</feature>
<feature type="transmembrane region" description="Helical" evidence="1">
    <location>
        <begin position="116"/>
        <end position="137"/>
    </location>
</feature>
<gene>
    <name evidence="2" type="ORF">EG346_04015</name>
    <name evidence="3" type="ORF">NCTC13533_04672</name>
</gene>
<keyword evidence="1" id="KW-1133">Transmembrane helix</keyword>
<evidence type="ECO:0000256" key="1">
    <source>
        <dbReference type="SAM" id="Phobius"/>
    </source>
</evidence>
<feature type="transmembrane region" description="Helical" evidence="1">
    <location>
        <begin position="143"/>
        <end position="162"/>
    </location>
</feature>
<name>A0A376EL53_CHRCU</name>
<dbReference type="OrthoDB" id="1271572at2"/>
<evidence type="ECO:0000313" key="2">
    <source>
        <dbReference type="EMBL" id="AZA47403.1"/>
    </source>
</evidence>
<proteinExistence type="predicted"/>
<reference evidence="5" key="3">
    <citation type="submission" date="2018-11" db="EMBL/GenBank/DDBJ databases">
        <title>Proposal to divide the Flavobacteriaceae and reorganize its genera based on Amino Acid Identity values calculated from whole genome sequences.</title>
        <authorList>
            <person name="Nicholson A.C."/>
            <person name="Gulvik C.A."/>
            <person name="Whitney A.M."/>
            <person name="Humrighouse B.W."/>
            <person name="Bell M."/>
            <person name="Holmes B."/>
            <person name="Steigerwalt A.G."/>
            <person name="Villarma A."/>
            <person name="Sheth M."/>
            <person name="Batra D."/>
            <person name="Pryor J."/>
            <person name="Bernardet J.-F."/>
            <person name="Hugo C."/>
            <person name="Kampfer P."/>
            <person name="Newman J."/>
            <person name="McQuiston J.R."/>
        </authorList>
    </citation>
    <scope>NUCLEOTIDE SEQUENCE [LARGE SCALE GENOMIC DNA]</scope>
    <source>
        <strain evidence="5">G0188</strain>
    </source>
</reference>
<accession>A0A3G6M2C1</accession>
<evidence type="ECO:0000313" key="5">
    <source>
        <dbReference type="Proteomes" id="UP000273270"/>
    </source>
</evidence>
<reference evidence="3 4" key="1">
    <citation type="submission" date="2018-06" db="EMBL/GenBank/DDBJ databases">
        <authorList>
            <consortium name="Pathogen Informatics"/>
            <person name="Doyle S."/>
        </authorList>
    </citation>
    <scope>NUCLEOTIDE SEQUENCE [LARGE SCALE GENOMIC DNA]</scope>
    <source>
        <strain evidence="3 4">NCTC13533</strain>
    </source>
</reference>
<keyword evidence="1" id="KW-0812">Transmembrane</keyword>
<dbReference type="EMBL" id="UFVQ01000003">
    <property type="protein sequence ID" value="STD09793.1"/>
    <property type="molecule type" value="Genomic_DNA"/>
</dbReference>
<keyword evidence="5" id="KW-1185">Reference proteome</keyword>
<dbReference type="EMBL" id="CP033920">
    <property type="protein sequence ID" value="AZA47403.1"/>
    <property type="molecule type" value="Genomic_DNA"/>
</dbReference>
<keyword evidence="1" id="KW-0472">Membrane</keyword>
<evidence type="ECO:0000313" key="4">
    <source>
        <dbReference type="Proteomes" id="UP000255224"/>
    </source>
</evidence>
<dbReference type="KEGG" id="ccau:EG346_04015"/>
<accession>A0A376EL53</accession>
<dbReference type="AlphaFoldDB" id="A0A376EL53"/>
<protein>
    <submittedName>
        <fullName evidence="3">Uncharacterized protein</fullName>
    </submittedName>
</protein>
<dbReference type="Proteomes" id="UP000255224">
    <property type="component" value="Unassembled WGS sequence"/>
</dbReference>
<reference evidence="2" key="2">
    <citation type="submission" date="2018-11" db="EMBL/GenBank/DDBJ databases">
        <title>Proposal to divide the Flavobacteriaceae and reorganize its genera based on Amino Acid Identity values calculated from whole genome sequences.</title>
        <authorList>
            <person name="Nicholson A.C."/>
            <person name="Gulvik C.A."/>
            <person name="Whitney A.M."/>
            <person name="Humrighouse B.W."/>
            <person name="Bell M."/>
            <person name="Holmes B."/>
            <person name="Steigerwalt A."/>
            <person name="Villarma A."/>
            <person name="Sheth M."/>
            <person name="Batra D."/>
            <person name="Pryor J."/>
            <person name="Bernardet J.-F."/>
            <person name="Hugo C."/>
            <person name="Kampfer P."/>
            <person name="Newman J."/>
            <person name="Mcquiston J.R."/>
        </authorList>
    </citation>
    <scope>NUCLEOTIDE SEQUENCE [LARGE SCALE GENOMIC DNA]</scope>
    <source>
        <strain evidence="2">G0188</strain>
    </source>
</reference>
<organism evidence="3 4">
    <name type="scientific">Chryseobacterium carnipullorum</name>
    <dbReference type="NCBI Taxonomy" id="1124835"/>
    <lineage>
        <taxon>Bacteria</taxon>
        <taxon>Pseudomonadati</taxon>
        <taxon>Bacteroidota</taxon>
        <taxon>Flavobacteriia</taxon>
        <taxon>Flavobacteriales</taxon>
        <taxon>Weeksellaceae</taxon>
        <taxon>Chryseobacterium group</taxon>
        <taxon>Chryseobacterium</taxon>
    </lineage>
</organism>
<evidence type="ECO:0000313" key="3">
    <source>
        <dbReference type="EMBL" id="STD09793.1"/>
    </source>
</evidence>
<dbReference type="RefSeq" id="WP_123877056.1">
    <property type="nucleotide sequence ID" value="NZ_CP033920.1"/>
</dbReference>
<sequence>MGFYSNFSEEDLIESYTNQVDHQGKADNEILEEILRRSSLEDFLNKIKTKNLYQNEKNRLIREINGHYVNKRSKQECLSLISSTLLSGESIRLLVNIKYDQIHQNVENLKVDSKTLMYSFVGTIVASIISSVIIFTILYQFSFLSVFHFSLLIPAYIINYWVIRLITGKTRVNLAVFIASFIATLLNCVYFIFLINYS</sequence>
<dbReference type="Proteomes" id="UP000273270">
    <property type="component" value="Chromosome"/>
</dbReference>